<keyword evidence="3" id="KW-1185">Reference proteome</keyword>
<sequence>MLDIILGRPTLYAFTFLCAGHDTTLNRSGGPLLTPIQDELNPSTSSTSPSPFNPECPRDTPFQSMQHALTDTALLAAQISSFNAPDLNPGAPLTLATRCRGAFISLLQAPALANNPLPP</sequence>
<protein>
    <submittedName>
        <fullName evidence="2">Uncharacterized protein</fullName>
    </submittedName>
</protein>
<accession>R7SI81</accession>
<dbReference type="Proteomes" id="UP000053630">
    <property type="component" value="Unassembled WGS sequence"/>
</dbReference>
<dbReference type="RefSeq" id="XP_007272463.1">
    <property type="nucleotide sequence ID" value="XM_007272401.1"/>
</dbReference>
<dbReference type="EMBL" id="JH719333">
    <property type="protein sequence ID" value="EJC97274.1"/>
    <property type="molecule type" value="Genomic_DNA"/>
</dbReference>
<evidence type="ECO:0000313" key="2">
    <source>
        <dbReference type="EMBL" id="EJC97274.1"/>
    </source>
</evidence>
<name>R7SI81_FOMME</name>
<dbReference type="KEGG" id="fme:FOMMEDRAFT_164182"/>
<proteinExistence type="predicted"/>
<feature type="region of interest" description="Disordered" evidence="1">
    <location>
        <begin position="29"/>
        <end position="62"/>
    </location>
</feature>
<gene>
    <name evidence="2" type="ORF">FOMMEDRAFT_164182</name>
</gene>
<dbReference type="AlphaFoldDB" id="R7SI81"/>
<reference evidence="3" key="1">
    <citation type="journal article" date="2012" name="Science">
        <title>The Paleozoic origin of enzymatic lignin decomposition reconstructed from 31 fungal genomes.</title>
        <authorList>
            <person name="Floudas D."/>
            <person name="Binder M."/>
            <person name="Riley R."/>
            <person name="Barry K."/>
            <person name="Blanchette R.A."/>
            <person name="Henrissat B."/>
            <person name="Martinez A.T."/>
            <person name="Otillar R."/>
            <person name="Spatafora J.W."/>
            <person name="Yadav J.S."/>
            <person name="Aerts A."/>
            <person name="Benoit I."/>
            <person name="Boyd A."/>
            <person name="Carlson A."/>
            <person name="Copeland A."/>
            <person name="Coutinho P.M."/>
            <person name="de Vries R.P."/>
            <person name="Ferreira P."/>
            <person name="Findley K."/>
            <person name="Foster B."/>
            <person name="Gaskell J."/>
            <person name="Glotzer D."/>
            <person name="Gorecki P."/>
            <person name="Heitman J."/>
            <person name="Hesse C."/>
            <person name="Hori C."/>
            <person name="Igarashi K."/>
            <person name="Jurgens J.A."/>
            <person name="Kallen N."/>
            <person name="Kersten P."/>
            <person name="Kohler A."/>
            <person name="Kuees U."/>
            <person name="Kumar T.K.A."/>
            <person name="Kuo A."/>
            <person name="LaButti K."/>
            <person name="Larrondo L.F."/>
            <person name="Lindquist E."/>
            <person name="Ling A."/>
            <person name="Lombard V."/>
            <person name="Lucas S."/>
            <person name="Lundell T."/>
            <person name="Martin R."/>
            <person name="McLaughlin D.J."/>
            <person name="Morgenstern I."/>
            <person name="Morin E."/>
            <person name="Murat C."/>
            <person name="Nagy L.G."/>
            <person name="Nolan M."/>
            <person name="Ohm R.A."/>
            <person name="Patyshakuliyeva A."/>
            <person name="Rokas A."/>
            <person name="Ruiz-Duenas F.J."/>
            <person name="Sabat G."/>
            <person name="Salamov A."/>
            <person name="Samejima M."/>
            <person name="Schmutz J."/>
            <person name="Slot J.C."/>
            <person name="St John F."/>
            <person name="Stenlid J."/>
            <person name="Sun H."/>
            <person name="Sun S."/>
            <person name="Syed K."/>
            <person name="Tsang A."/>
            <person name="Wiebenga A."/>
            <person name="Young D."/>
            <person name="Pisabarro A."/>
            <person name="Eastwood D.C."/>
            <person name="Martin F."/>
            <person name="Cullen D."/>
            <person name="Grigoriev I.V."/>
            <person name="Hibbett D.S."/>
        </authorList>
    </citation>
    <scope>NUCLEOTIDE SEQUENCE [LARGE SCALE GENOMIC DNA]</scope>
    <source>
        <strain evidence="3">MF3/22</strain>
    </source>
</reference>
<evidence type="ECO:0000313" key="3">
    <source>
        <dbReference type="Proteomes" id="UP000053630"/>
    </source>
</evidence>
<organism evidence="2 3">
    <name type="scientific">Fomitiporia mediterranea (strain MF3/22)</name>
    <name type="common">Grapevine white-rot fungus</name>
    <dbReference type="NCBI Taxonomy" id="694068"/>
    <lineage>
        <taxon>Eukaryota</taxon>
        <taxon>Fungi</taxon>
        <taxon>Dikarya</taxon>
        <taxon>Basidiomycota</taxon>
        <taxon>Agaricomycotina</taxon>
        <taxon>Agaricomycetes</taxon>
        <taxon>Hymenochaetales</taxon>
        <taxon>Hymenochaetaceae</taxon>
        <taxon>Fomitiporia</taxon>
    </lineage>
</organism>
<dbReference type="GeneID" id="18676102"/>
<evidence type="ECO:0000256" key="1">
    <source>
        <dbReference type="SAM" id="MobiDB-lite"/>
    </source>
</evidence>